<feature type="region of interest" description="Disordered" evidence="1">
    <location>
        <begin position="85"/>
        <end position="165"/>
    </location>
</feature>
<evidence type="ECO:0000313" key="3">
    <source>
        <dbReference type="Proteomes" id="UP001605036"/>
    </source>
</evidence>
<organism evidence="2 3">
    <name type="scientific">Riccia fluitans</name>
    <dbReference type="NCBI Taxonomy" id="41844"/>
    <lineage>
        <taxon>Eukaryota</taxon>
        <taxon>Viridiplantae</taxon>
        <taxon>Streptophyta</taxon>
        <taxon>Embryophyta</taxon>
        <taxon>Marchantiophyta</taxon>
        <taxon>Marchantiopsida</taxon>
        <taxon>Marchantiidae</taxon>
        <taxon>Marchantiales</taxon>
        <taxon>Ricciaceae</taxon>
        <taxon>Riccia</taxon>
    </lineage>
</organism>
<feature type="compositionally biased region" description="Low complexity" evidence="1">
    <location>
        <begin position="139"/>
        <end position="157"/>
    </location>
</feature>
<feature type="compositionally biased region" description="Basic and acidic residues" evidence="1">
    <location>
        <begin position="98"/>
        <end position="111"/>
    </location>
</feature>
<name>A0ABD1XII2_9MARC</name>
<gene>
    <name evidence="2" type="ORF">R1flu_027342</name>
</gene>
<proteinExistence type="predicted"/>
<keyword evidence="3" id="KW-1185">Reference proteome</keyword>
<dbReference type="EMBL" id="JBHFFA010000008">
    <property type="protein sequence ID" value="KAL2608769.1"/>
    <property type="molecule type" value="Genomic_DNA"/>
</dbReference>
<protein>
    <submittedName>
        <fullName evidence="2">Uncharacterized protein</fullName>
    </submittedName>
</protein>
<accession>A0ABD1XII2</accession>
<dbReference type="Proteomes" id="UP001605036">
    <property type="component" value="Unassembled WGS sequence"/>
</dbReference>
<evidence type="ECO:0000256" key="1">
    <source>
        <dbReference type="SAM" id="MobiDB-lite"/>
    </source>
</evidence>
<evidence type="ECO:0000313" key="2">
    <source>
        <dbReference type="EMBL" id="KAL2608769.1"/>
    </source>
</evidence>
<sequence>MICSGQYVPSLRWLLMPGISTERAKRLRKRAIAPESGTLGDIEFVFFGAARTERYASYKHPADIMLQEARLRNSHYEDELADHVRQEPPADNTQQRVAEPHCKTRPDDEARIQSGRSAQKPLPMRAPHRGPQNRTTHKTSSSLQLVQTTTTTSNEMMSEQEESTIDPNKLIKAGLDEKDINLSVEAGYQLSAKRDEEQQNFKPWPNCIPLI</sequence>
<reference evidence="2 3" key="1">
    <citation type="submission" date="2024-09" db="EMBL/GenBank/DDBJ databases">
        <title>Chromosome-scale assembly of Riccia fluitans.</title>
        <authorList>
            <person name="Paukszto L."/>
            <person name="Sawicki J."/>
            <person name="Karawczyk K."/>
            <person name="Piernik-Szablinska J."/>
            <person name="Szczecinska M."/>
            <person name="Mazdziarz M."/>
        </authorList>
    </citation>
    <scope>NUCLEOTIDE SEQUENCE [LARGE SCALE GENOMIC DNA]</scope>
    <source>
        <strain evidence="2">Rf_01</strain>
        <tissue evidence="2">Aerial parts of the thallus</tissue>
    </source>
</reference>
<comment type="caution">
    <text evidence="2">The sequence shown here is derived from an EMBL/GenBank/DDBJ whole genome shotgun (WGS) entry which is preliminary data.</text>
</comment>
<dbReference type="AlphaFoldDB" id="A0ABD1XII2"/>